<feature type="transmembrane region" description="Helical" evidence="2">
    <location>
        <begin position="76"/>
        <end position="92"/>
    </location>
</feature>
<dbReference type="EMBL" id="HE575324">
    <property type="protein sequence ID" value="CCC96077.1"/>
    <property type="molecule type" value="Genomic_DNA"/>
</dbReference>
<evidence type="ECO:0000256" key="2">
    <source>
        <dbReference type="SAM" id="Phobius"/>
    </source>
</evidence>
<dbReference type="AlphaFoldDB" id="G0V354"/>
<accession>G0V354</accession>
<evidence type="ECO:0000313" key="3">
    <source>
        <dbReference type="EMBL" id="CCC96077.1"/>
    </source>
</evidence>
<sequence>MLMLLANPDGMRFSVFIILYMFFFRPFLFLLLFLSSVASPSLLGLTPLPIDVCLCALTATIPPSHTHTRALYSTSIYYRFTLCLLFTFLLPYKEGHQHRLPNVLKGSSAQSSLPGATGTTSLHWKNQHA</sequence>
<feature type="region of interest" description="Disordered" evidence="1">
    <location>
        <begin position="107"/>
        <end position="129"/>
    </location>
</feature>
<keyword evidence="2" id="KW-1133">Transmembrane helix</keyword>
<gene>
    <name evidence="3" type="ORF">TCIL3000_11_15870</name>
</gene>
<name>G0V354_TRYCI</name>
<proteinExistence type="predicted"/>
<keyword evidence="2" id="KW-0812">Transmembrane</keyword>
<reference evidence="3" key="1">
    <citation type="journal article" date="2012" name="Proc. Natl. Acad. Sci. U.S.A.">
        <title>Antigenic diversity is generated by distinct evolutionary mechanisms in African trypanosome species.</title>
        <authorList>
            <person name="Jackson A.P."/>
            <person name="Berry A."/>
            <person name="Aslett M."/>
            <person name="Allison H.C."/>
            <person name="Burton P."/>
            <person name="Vavrova-Anderson J."/>
            <person name="Brown R."/>
            <person name="Browne H."/>
            <person name="Corton N."/>
            <person name="Hauser H."/>
            <person name="Gamble J."/>
            <person name="Gilderthorp R."/>
            <person name="Marcello L."/>
            <person name="McQuillan J."/>
            <person name="Otto T.D."/>
            <person name="Quail M.A."/>
            <person name="Sanders M.J."/>
            <person name="van Tonder A."/>
            <person name="Ginger M.L."/>
            <person name="Field M.C."/>
            <person name="Barry J.D."/>
            <person name="Hertz-Fowler C."/>
            <person name="Berriman M."/>
        </authorList>
    </citation>
    <scope>NUCLEOTIDE SEQUENCE</scope>
    <source>
        <strain evidence="3">IL3000</strain>
    </source>
</reference>
<feature type="transmembrane region" description="Helical" evidence="2">
    <location>
        <begin position="12"/>
        <end position="34"/>
    </location>
</feature>
<keyword evidence="2" id="KW-0472">Membrane</keyword>
<organism evidence="3">
    <name type="scientific">Trypanosoma congolense (strain IL3000)</name>
    <dbReference type="NCBI Taxonomy" id="1068625"/>
    <lineage>
        <taxon>Eukaryota</taxon>
        <taxon>Discoba</taxon>
        <taxon>Euglenozoa</taxon>
        <taxon>Kinetoplastea</taxon>
        <taxon>Metakinetoplastina</taxon>
        <taxon>Trypanosomatida</taxon>
        <taxon>Trypanosomatidae</taxon>
        <taxon>Trypanosoma</taxon>
        <taxon>Nannomonas</taxon>
    </lineage>
</organism>
<evidence type="ECO:0000256" key="1">
    <source>
        <dbReference type="SAM" id="MobiDB-lite"/>
    </source>
</evidence>
<protein>
    <submittedName>
        <fullName evidence="3">Uncharacterized protein</fullName>
    </submittedName>
</protein>